<evidence type="ECO:0000313" key="2">
    <source>
        <dbReference type="Proteomes" id="UP000252995"/>
    </source>
</evidence>
<organism evidence="1 2">
    <name type="scientific">Marinobacter pelagius</name>
    <dbReference type="NCBI Taxonomy" id="379482"/>
    <lineage>
        <taxon>Bacteria</taxon>
        <taxon>Pseudomonadati</taxon>
        <taxon>Pseudomonadota</taxon>
        <taxon>Gammaproteobacteria</taxon>
        <taxon>Pseudomonadales</taxon>
        <taxon>Marinobacteraceae</taxon>
        <taxon>Marinobacter</taxon>
    </lineage>
</organism>
<gene>
    <name evidence="1" type="ORF">DET50_1128</name>
</gene>
<evidence type="ECO:0000313" key="1">
    <source>
        <dbReference type="EMBL" id="RBP28279.1"/>
    </source>
</evidence>
<dbReference type="EMBL" id="QNRO01000012">
    <property type="protein sequence ID" value="RBP28279.1"/>
    <property type="molecule type" value="Genomic_DNA"/>
</dbReference>
<accession>A0A366GM52</accession>
<dbReference type="Proteomes" id="UP000252995">
    <property type="component" value="Unassembled WGS sequence"/>
</dbReference>
<comment type="caution">
    <text evidence="1">The sequence shown here is derived from an EMBL/GenBank/DDBJ whole genome shotgun (WGS) entry which is preliminary data.</text>
</comment>
<dbReference type="AlphaFoldDB" id="A0A366GM52"/>
<name>A0A366GM52_9GAMM</name>
<sequence length="36" mass="4129">MTERSFGCKQTIRPPVTADIALHRGRLPYFPDPPFI</sequence>
<proteinExistence type="predicted"/>
<protein>
    <submittedName>
        <fullName evidence="1">Uncharacterized protein</fullName>
    </submittedName>
</protein>
<reference evidence="1 2" key="1">
    <citation type="submission" date="2018-06" db="EMBL/GenBank/DDBJ databases">
        <title>Freshwater and sediment microbial communities from various areas in North America, analyzing microbe dynamics in response to fracking.</title>
        <authorList>
            <person name="Lamendella R."/>
        </authorList>
    </citation>
    <scope>NUCLEOTIDE SEQUENCE [LARGE SCALE GENOMIC DNA]</scope>
    <source>
        <strain evidence="1 2">114J</strain>
    </source>
</reference>